<sequence>MKNYIVSFAPMEGITGRIFRRVFDKHFKGVTDYYTPFITPKEKRGIDKKDIKELLPAHNEGIKIVPQILTSSKDAFNLTAFKLMEMGYKEINLNLGCPSGTVVNKGRGSGALKNLDSLKELLTGIFNEAEHTGLKISIKTRIGYEEASEFHNIISLYRQFPIEKLIIHPRTRTEFYRGRVHKECFKQAVDEYSKAGEAGKLCFNGELKGVDDVLAIEKEFPDIEHIMIGRGLLRYPFLLEDMAGVVVTDRQGRIRNFLEELLGTYLEEFNGGAAAVLKLKELWFYLQDSFEGSEGYVKDIRKAKGVAEYKAAVNVLLFNSKVV</sequence>
<dbReference type="PANTHER" id="PTHR45846:SF1">
    <property type="entry name" value="TRNA-DIHYDROURIDINE(47) SYNTHASE [NAD(P)(+)]-LIKE"/>
    <property type="match status" value="1"/>
</dbReference>
<organism evidence="9 10">
    <name type="scientific">Catonella massiliensis</name>
    <dbReference type="NCBI Taxonomy" id="2799636"/>
    <lineage>
        <taxon>Bacteria</taxon>
        <taxon>Bacillati</taxon>
        <taxon>Bacillota</taxon>
        <taxon>Clostridia</taxon>
        <taxon>Lachnospirales</taxon>
        <taxon>Lachnospiraceae</taxon>
        <taxon>Catonella</taxon>
    </lineage>
</organism>
<comment type="similarity">
    <text evidence="7">Belongs to the dus family.</text>
</comment>
<evidence type="ECO:0000313" key="9">
    <source>
        <dbReference type="EMBL" id="MBK5896579.1"/>
    </source>
</evidence>
<keyword evidence="2 7" id="KW-0285">Flavoprotein</keyword>
<gene>
    <name evidence="9" type="ORF">JJN12_02100</name>
</gene>
<dbReference type="InterPro" id="IPR018517">
    <property type="entry name" value="tRNA_hU_synthase_CS"/>
</dbReference>
<evidence type="ECO:0000313" key="10">
    <source>
        <dbReference type="Proteomes" id="UP000604730"/>
    </source>
</evidence>
<evidence type="ECO:0000256" key="6">
    <source>
        <dbReference type="ARBA" id="ARBA00023002"/>
    </source>
</evidence>
<dbReference type="Proteomes" id="UP000604730">
    <property type="component" value="Unassembled WGS sequence"/>
</dbReference>
<keyword evidence="3 7" id="KW-0288">FMN</keyword>
<evidence type="ECO:0000256" key="3">
    <source>
        <dbReference type="ARBA" id="ARBA00022643"/>
    </source>
</evidence>
<evidence type="ECO:0000256" key="7">
    <source>
        <dbReference type="PIRNR" id="PIRNR006621"/>
    </source>
</evidence>
<dbReference type="InterPro" id="IPR013785">
    <property type="entry name" value="Aldolase_TIM"/>
</dbReference>
<dbReference type="InterPro" id="IPR001269">
    <property type="entry name" value="DUS_fam"/>
</dbReference>
<dbReference type="EC" id="1.3.1.-" evidence="7"/>
<dbReference type="PANTHER" id="PTHR45846">
    <property type="entry name" value="TRNA-DIHYDROURIDINE(47) SYNTHASE [NAD(P)(+)]-LIKE"/>
    <property type="match status" value="1"/>
</dbReference>
<keyword evidence="6 7" id="KW-0560">Oxidoreductase</keyword>
<keyword evidence="4 7" id="KW-0819">tRNA processing</keyword>
<dbReference type="InterPro" id="IPR035587">
    <property type="entry name" value="DUS-like_FMN-bd"/>
</dbReference>
<accession>A0ABS1IY45</accession>
<reference evidence="9 10" key="1">
    <citation type="submission" date="2021-01" db="EMBL/GenBank/DDBJ databases">
        <title>Isolation and description of Catonella massiliensis sp. nov., a novel Catonella species, isolated from a stable periodontitis subject.</title>
        <authorList>
            <person name="Antezack A."/>
            <person name="Boxberger M."/>
            <person name="La Scola B."/>
            <person name="Monnet-Corti V."/>
        </authorList>
    </citation>
    <scope>NUCLEOTIDE SEQUENCE [LARGE SCALE GENOMIC DNA]</scope>
    <source>
        <strain evidence="9 10">Marseille-Q4567</strain>
    </source>
</reference>
<evidence type="ECO:0000259" key="8">
    <source>
        <dbReference type="Pfam" id="PF01207"/>
    </source>
</evidence>
<evidence type="ECO:0000256" key="4">
    <source>
        <dbReference type="ARBA" id="ARBA00022694"/>
    </source>
</evidence>
<comment type="caution">
    <text evidence="9">The sequence shown here is derived from an EMBL/GenBank/DDBJ whole genome shotgun (WGS) entry which is preliminary data.</text>
</comment>
<dbReference type="PIRSF" id="PIRSF006621">
    <property type="entry name" value="Dus"/>
    <property type="match status" value="1"/>
</dbReference>
<dbReference type="Pfam" id="PF01207">
    <property type="entry name" value="Dus"/>
    <property type="match status" value="1"/>
</dbReference>
<dbReference type="SUPFAM" id="SSF51395">
    <property type="entry name" value="FMN-linked oxidoreductases"/>
    <property type="match status" value="1"/>
</dbReference>
<proteinExistence type="inferred from homology"/>
<protein>
    <recommendedName>
        <fullName evidence="7">tRNA-dihydrouridine synthase</fullName>
        <ecNumber evidence="7">1.3.1.-</ecNumber>
    </recommendedName>
</protein>
<keyword evidence="5" id="KW-0521">NADP</keyword>
<evidence type="ECO:0000256" key="5">
    <source>
        <dbReference type="ARBA" id="ARBA00022857"/>
    </source>
</evidence>
<dbReference type="Gene3D" id="3.20.20.70">
    <property type="entry name" value="Aldolase class I"/>
    <property type="match status" value="1"/>
</dbReference>
<dbReference type="RefSeq" id="WP_208428142.1">
    <property type="nucleotide sequence ID" value="NZ_JAEPRJ010000001.1"/>
</dbReference>
<evidence type="ECO:0000256" key="1">
    <source>
        <dbReference type="ARBA" id="ARBA00001917"/>
    </source>
</evidence>
<keyword evidence="10" id="KW-1185">Reference proteome</keyword>
<comment type="cofactor">
    <cofactor evidence="1 7">
        <name>FMN</name>
        <dbReference type="ChEBI" id="CHEBI:58210"/>
    </cofactor>
</comment>
<feature type="domain" description="DUS-like FMN-binding" evidence="8">
    <location>
        <begin position="8"/>
        <end position="250"/>
    </location>
</feature>
<dbReference type="EMBL" id="JAEPRJ010000001">
    <property type="protein sequence ID" value="MBK5896579.1"/>
    <property type="molecule type" value="Genomic_DNA"/>
</dbReference>
<evidence type="ECO:0000256" key="2">
    <source>
        <dbReference type="ARBA" id="ARBA00022630"/>
    </source>
</evidence>
<dbReference type="PROSITE" id="PS01136">
    <property type="entry name" value="UPF0034"/>
    <property type="match status" value="1"/>
</dbReference>
<name>A0ABS1IY45_9FIRM</name>
<dbReference type="CDD" id="cd02801">
    <property type="entry name" value="DUS_like_FMN"/>
    <property type="match status" value="1"/>
</dbReference>
<comment type="function">
    <text evidence="7">Catalyzes the synthesis of 5,6-dihydrouridine (D), a modified base found in the D-loop of most tRNAs, via the reduction of the C5-C6 double bond in target uridines.</text>
</comment>